<evidence type="ECO:0000313" key="3">
    <source>
        <dbReference type="Proteomes" id="UP000006753"/>
    </source>
</evidence>
<protein>
    <recommendedName>
        <fullName evidence="4">Flo11</fullName>
    </recommendedName>
</protein>
<evidence type="ECO:0008006" key="4">
    <source>
        <dbReference type="Google" id="ProtNLM"/>
    </source>
</evidence>
<feature type="compositionally biased region" description="Polar residues" evidence="1">
    <location>
        <begin position="613"/>
        <end position="636"/>
    </location>
</feature>
<gene>
    <name evidence="2" type="ORF">MBM_00503</name>
</gene>
<organism evidence="2 3">
    <name type="scientific">Marssonina brunnea f. sp. multigermtubi (strain MB_m1)</name>
    <name type="common">Marssonina leaf spot fungus</name>
    <dbReference type="NCBI Taxonomy" id="1072389"/>
    <lineage>
        <taxon>Eukaryota</taxon>
        <taxon>Fungi</taxon>
        <taxon>Dikarya</taxon>
        <taxon>Ascomycota</taxon>
        <taxon>Pezizomycotina</taxon>
        <taxon>Leotiomycetes</taxon>
        <taxon>Helotiales</taxon>
        <taxon>Drepanopezizaceae</taxon>
        <taxon>Drepanopeziza</taxon>
    </lineage>
</organism>
<feature type="region of interest" description="Disordered" evidence="1">
    <location>
        <begin position="364"/>
        <end position="383"/>
    </location>
</feature>
<feature type="region of interest" description="Disordered" evidence="1">
    <location>
        <begin position="17"/>
        <end position="44"/>
    </location>
</feature>
<feature type="compositionally biased region" description="Polar residues" evidence="1">
    <location>
        <begin position="776"/>
        <end position="791"/>
    </location>
</feature>
<feature type="region of interest" description="Disordered" evidence="1">
    <location>
        <begin position="675"/>
        <end position="824"/>
    </location>
</feature>
<proteinExistence type="predicted"/>
<dbReference type="GeneID" id="18756438"/>
<feature type="compositionally biased region" description="Polar residues" evidence="1">
    <location>
        <begin position="755"/>
        <end position="765"/>
    </location>
</feature>
<accession>K1WUN4</accession>
<feature type="region of interest" description="Disordered" evidence="1">
    <location>
        <begin position="840"/>
        <end position="912"/>
    </location>
</feature>
<feature type="compositionally biased region" description="Low complexity" evidence="1">
    <location>
        <begin position="741"/>
        <end position="754"/>
    </location>
</feature>
<dbReference type="InParanoid" id="K1WUN4"/>
<evidence type="ECO:0000256" key="1">
    <source>
        <dbReference type="SAM" id="MobiDB-lite"/>
    </source>
</evidence>
<dbReference type="Proteomes" id="UP000006753">
    <property type="component" value="Unassembled WGS sequence"/>
</dbReference>
<reference evidence="2 3" key="1">
    <citation type="journal article" date="2012" name="BMC Genomics">
        <title>Sequencing the genome of Marssonina brunnea reveals fungus-poplar co-evolution.</title>
        <authorList>
            <person name="Zhu S."/>
            <person name="Cao Y.-Z."/>
            <person name="Jiang C."/>
            <person name="Tan B.-Y."/>
            <person name="Wang Z."/>
            <person name="Feng S."/>
            <person name="Zhang L."/>
            <person name="Su X.-H."/>
            <person name="Brejova B."/>
            <person name="Vinar T."/>
            <person name="Xu M."/>
            <person name="Wang M.-X."/>
            <person name="Zhang S.-G."/>
            <person name="Huang M.-R."/>
            <person name="Wu R."/>
            <person name="Zhou Y."/>
        </authorList>
    </citation>
    <scope>NUCLEOTIDE SEQUENCE [LARGE SCALE GENOMIC DNA]</scope>
    <source>
        <strain evidence="2 3">MB_m1</strain>
    </source>
</reference>
<feature type="compositionally biased region" description="Pro residues" evidence="1">
    <location>
        <begin position="1131"/>
        <end position="1142"/>
    </location>
</feature>
<dbReference type="OMA" id="ETIHYTL"/>
<feature type="region of interest" description="Disordered" evidence="1">
    <location>
        <begin position="925"/>
        <end position="989"/>
    </location>
</feature>
<feature type="compositionally biased region" description="Polar residues" evidence="1">
    <location>
        <begin position="399"/>
        <end position="409"/>
    </location>
</feature>
<name>K1WUN4_MARBU</name>
<feature type="region of interest" description="Disordered" evidence="1">
    <location>
        <begin position="613"/>
        <end position="663"/>
    </location>
</feature>
<feature type="region of interest" description="Disordered" evidence="1">
    <location>
        <begin position="1063"/>
        <end position="1276"/>
    </location>
</feature>
<evidence type="ECO:0000313" key="2">
    <source>
        <dbReference type="EMBL" id="EKD21390.1"/>
    </source>
</evidence>
<feature type="compositionally biased region" description="Polar residues" evidence="1">
    <location>
        <begin position="810"/>
        <end position="824"/>
    </location>
</feature>
<feature type="compositionally biased region" description="Polar residues" evidence="1">
    <location>
        <begin position="1183"/>
        <end position="1195"/>
    </location>
</feature>
<dbReference type="HOGENOM" id="CLU_002983_1_0_1"/>
<feature type="compositionally biased region" description="Acidic residues" evidence="1">
    <location>
        <begin position="367"/>
        <end position="380"/>
    </location>
</feature>
<feature type="compositionally biased region" description="Polar residues" evidence="1">
    <location>
        <begin position="17"/>
        <end position="26"/>
    </location>
</feature>
<feature type="compositionally biased region" description="Basic and acidic residues" evidence="1">
    <location>
        <begin position="798"/>
        <end position="809"/>
    </location>
</feature>
<dbReference type="eggNOG" id="ENOG502QRX2">
    <property type="taxonomic scope" value="Eukaryota"/>
</dbReference>
<keyword evidence="3" id="KW-1185">Reference proteome</keyword>
<dbReference type="KEGG" id="mbe:MBM_00503"/>
<feature type="compositionally biased region" description="Polar residues" evidence="1">
    <location>
        <begin position="877"/>
        <end position="896"/>
    </location>
</feature>
<feature type="compositionally biased region" description="Basic and acidic residues" evidence="1">
    <location>
        <begin position="446"/>
        <end position="455"/>
    </location>
</feature>
<feature type="compositionally biased region" description="Low complexity" evidence="1">
    <location>
        <begin position="678"/>
        <end position="688"/>
    </location>
</feature>
<feature type="compositionally biased region" description="Polar residues" evidence="1">
    <location>
        <begin position="1219"/>
        <end position="1252"/>
    </location>
</feature>
<feature type="compositionally biased region" description="Polar residues" evidence="1">
    <location>
        <begin position="965"/>
        <end position="978"/>
    </location>
</feature>
<feature type="compositionally biased region" description="Polar residues" evidence="1">
    <location>
        <begin position="941"/>
        <end position="952"/>
    </location>
</feature>
<dbReference type="OrthoDB" id="5382203at2759"/>
<sequence length="1294" mass="139486">MATANLTIVTDATLRAKSSPSFSSDGVSLGGRRGPTSPPSSITPPPAFIAASAASQIVTNDHDSHAEFWLEQHGNEPSGEPAIVAPPALSLVNMFLDQILFTVLSVSKSTSLASLRLAVAQVLKPKLAYGAIAGADQELHEYLGGGEEEELLAFHNGLDEPSGDWDLELVWKRTRLRCMVYSSLGDMEEEDEDYYAEREHLDGSPQDVVSPAVAIFMTSILEFMGEQVLVVAGQAAYHRLRIKIEKEKDELNPSAGIADRVVVEENDMERVALDRTIGRLWRGWKRRIRTPVSSVSMTHSISRESLRTLTENQAEIAVCGDAVEPDSLEPPLSAVCAEGKYAALVPLPMNDNDILEIEIPGLARQSDDEDGSSPSEDDEVLLPSRPKSMVIFTHGVQGPSASSSAQPERSASDRGSRKRSNSLPSALPLPFRLVKRHKPSVDVPAEDNHATKESQQDPGGAPEEPEDTSPESHAVKDVVDALRTGAVAIGATVMAGVVAAAHGEVPQTALAEPDEHELEETVTEEAQIMTSSRVSFRGRMTPEAGKEASSGRSSIRSVSGHSLRLIDVTSTRSQVSSRQGFDDAADLLGARPVVISRSSSFHSAVKYENQISRMDSPVSRCSNTSPITRNGSSLSSRRTRNSADDSISEVEEDHDPVSPTRIGLAVGGQSIDVEAMPSSDEYSSVASSDTRSVKENVSTSDGHSRSAPLSTVPYYQPGPPPAAEHQGSSRGPANYQPVPHPSHQQQHSPSKPQPRLTTDRSSPPRSSYMEHIISKGSPTHHTSRSGSSFGSQKLKPIRTSDDYGRRSGDTKGQSFEQLIQSDETIQYTLTPENMRAIEVGSPISFLDHRPTNGRSPSLSPGKPSAGFNSHPHVDIGKSSTSNKSALTPVSRLQTKAGTKLRPNAPQPRDARCERDSIGDFAEFIRSTGPANSYEHLPPTRAASTKRGTNSVPRNPGPTGPPRAGSATTMTQRSATSAGRSKLQARDAVIPRGETVSDLIDFVRSGPQLEKQDHRIPRTVAPFRDTLDSDHLVGAVGGKAVDATLPDLRFSQALSVSSSMTSQSALLGGSRNKPLPCHSPSNLDEEDSMPKRKTRRVRDPYSLDFSDEDDDDLLSRPAPIKEESLVDFLRNAPPPPPPKPVPEPVSARPRSSRTNKKPSSPSIMSRFGRNGSISGQISFIRPQGNDSASSPVTKSPITPLDANLSPISPSSYDQSRKGSYASQTDYTRNYTAAQMGNQSREAVNAIKPQSSDPTKLLRNDPLRSAQAQPKTFVPTLQKEEASTFQRIFGRKKSAH</sequence>
<dbReference type="EMBL" id="JH921428">
    <property type="protein sequence ID" value="EKD21390.1"/>
    <property type="molecule type" value="Genomic_DNA"/>
</dbReference>
<feature type="region of interest" description="Disordered" evidence="1">
    <location>
        <begin position="395"/>
        <end position="472"/>
    </location>
</feature>